<evidence type="ECO:0000313" key="2">
    <source>
        <dbReference type="EMBL" id="GJN65177.1"/>
    </source>
</evidence>
<keyword evidence="1" id="KW-0472">Membrane</keyword>
<evidence type="ECO:0000313" key="3">
    <source>
        <dbReference type="Proteomes" id="UP001055185"/>
    </source>
</evidence>
<feature type="transmembrane region" description="Helical" evidence="1">
    <location>
        <begin position="21"/>
        <end position="38"/>
    </location>
</feature>
<dbReference type="EMBL" id="BQKV01000066">
    <property type="protein sequence ID" value="GJN65177.1"/>
    <property type="molecule type" value="Genomic_DNA"/>
</dbReference>
<evidence type="ECO:0008006" key="4">
    <source>
        <dbReference type="Google" id="ProtNLM"/>
    </source>
</evidence>
<dbReference type="Proteomes" id="UP001055185">
    <property type="component" value="Unassembled WGS sequence"/>
</dbReference>
<accession>A0AA37MZ65</accession>
<name>A0AA37MZ65_9FIRM</name>
<evidence type="ECO:0000256" key="1">
    <source>
        <dbReference type="SAM" id="Phobius"/>
    </source>
</evidence>
<sequence>MKKLFSMYKSYMFRPILYKTITRASVIAVLCLLWEQFLSDGHFSLWQAPGFFCGALMLGWAWMDYLQLDGIRLPFFPDRFKAEGEKKKRHATRSIVDYADEKIVSFEELEPLERVFCSMISCLILGLPLVAAGLLL</sequence>
<dbReference type="AlphaFoldDB" id="A0AA37MZ65"/>
<organism evidence="2 3">
    <name type="scientific">Faecalibacterium gallinarum</name>
    <dbReference type="NCBI Taxonomy" id="2903556"/>
    <lineage>
        <taxon>Bacteria</taxon>
        <taxon>Bacillati</taxon>
        <taxon>Bacillota</taxon>
        <taxon>Clostridia</taxon>
        <taxon>Eubacteriales</taxon>
        <taxon>Oscillospiraceae</taxon>
        <taxon>Faecalibacterium</taxon>
    </lineage>
</organism>
<keyword evidence="1" id="KW-1133">Transmembrane helix</keyword>
<keyword evidence="1" id="KW-0812">Transmembrane</keyword>
<gene>
    <name evidence="2" type="ORF">JCM17207_18020</name>
</gene>
<keyword evidence="3" id="KW-1185">Reference proteome</keyword>
<comment type="caution">
    <text evidence="2">The sequence shown here is derived from an EMBL/GenBank/DDBJ whole genome shotgun (WGS) entry which is preliminary data.</text>
</comment>
<reference evidence="2" key="1">
    <citation type="journal article" date="2022" name="Int. J. Syst. Evol. Microbiol.">
        <title>Genome-based, phenotypic and chemotaxonomic classification of Faecalibacterium strains: proposal of three novel species Faecalibacterium duncaniae sp. nov., Faecalibacterium hattorii sp. nov. and Faecalibacterium gallinarum sp. nov. .</title>
        <authorList>
            <person name="Sakamoto M."/>
            <person name="Sakurai N."/>
            <person name="Tanno H."/>
            <person name="Iino T."/>
            <person name="Ohkuma M."/>
            <person name="Endo A."/>
        </authorList>
    </citation>
    <scope>NUCLEOTIDE SEQUENCE</scope>
    <source>
        <strain evidence="2">JCM 17207</strain>
    </source>
</reference>
<dbReference type="RefSeq" id="WP_238317427.1">
    <property type="nucleotide sequence ID" value="NZ_BQKV01000066.1"/>
</dbReference>
<feature type="transmembrane region" description="Helical" evidence="1">
    <location>
        <begin position="44"/>
        <end position="63"/>
    </location>
</feature>
<proteinExistence type="predicted"/>
<protein>
    <recommendedName>
        <fullName evidence="4">DUF3899 domain-containing protein</fullName>
    </recommendedName>
</protein>